<comment type="subcellular location">
    <subcellularLocation>
        <location evidence="1">Cell membrane</location>
        <topology evidence="1">Multi-pass membrane protein</topology>
    </subcellularLocation>
</comment>
<evidence type="ECO:0000313" key="10">
    <source>
        <dbReference type="EMBL" id="GHB33369.1"/>
    </source>
</evidence>
<proteinExistence type="inferred from homology"/>
<sequence length="400" mass="43428">MQALKSNLTRTILSLLGVTVGIFAIIAVFTLVDSLEKNIKSSFSFLGTNVVTVNRFDFVGGPDYPWWKYFRRPYNTYTEYQFLRDKLRNAEGVAFSAGANSTVQAGSNAYRGTNITGVTFSYQDVYDVSLEAGRYFTEQEVNASRNVAMIGVKVANTLFPNADPLGKELKIKGSKFVVVGLFEEEGEGLLEISSKDEAVMIPYGSFTKLYYVGPNGIEPSIAVKGLDTDIGLVELENELIGLLRAKRGLKPTQEDNFSLNKSEFLMNTIGSIFDVISTAGWVIGGFSILVGGFGIANIMFVSVKERTSIIGIQKSLGAKNYFILFQFLFEAMFLSMIGGIAGIIIVFGMTFIPLGSLELVLSFKNLVLGLGISSVIGIASGIVPATLAARMDPVEAIRAV</sequence>
<reference evidence="10" key="1">
    <citation type="journal article" date="2014" name="Int. J. Syst. Evol. Microbiol.">
        <title>Complete genome sequence of Corynebacterium casei LMG S-19264T (=DSM 44701T), isolated from a smear-ripened cheese.</title>
        <authorList>
            <consortium name="US DOE Joint Genome Institute (JGI-PGF)"/>
            <person name="Walter F."/>
            <person name="Albersmeier A."/>
            <person name="Kalinowski J."/>
            <person name="Ruckert C."/>
        </authorList>
    </citation>
    <scope>NUCLEOTIDE SEQUENCE</scope>
    <source>
        <strain evidence="10">KCTC 23224</strain>
    </source>
</reference>
<evidence type="ECO:0000256" key="7">
    <source>
        <dbReference type="SAM" id="Phobius"/>
    </source>
</evidence>
<comment type="caution">
    <text evidence="10">The sequence shown here is derived from an EMBL/GenBank/DDBJ whole genome shotgun (WGS) entry which is preliminary data.</text>
</comment>
<dbReference type="PANTHER" id="PTHR30572">
    <property type="entry name" value="MEMBRANE COMPONENT OF TRANSPORTER-RELATED"/>
    <property type="match status" value="1"/>
</dbReference>
<evidence type="ECO:0000256" key="4">
    <source>
        <dbReference type="ARBA" id="ARBA00022989"/>
    </source>
</evidence>
<dbReference type="PANTHER" id="PTHR30572:SF4">
    <property type="entry name" value="ABC TRANSPORTER PERMEASE YTRF"/>
    <property type="match status" value="1"/>
</dbReference>
<dbReference type="GO" id="GO:0022857">
    <property type="term" value="F:transmembrane transporter activity"/>
    <property type="evidence" value="ECO:0007669"/>
    <property type="project" value="TreeGrafter"/>
</dbReference>
<comment type="similarity">
    <text evidence="6">Belongs to the ABC-4 integral membrane protein family.</text>
</comment>
<organism evidence="10 11">
    <name type="scientific">Mongoliitalea lutea</name>
    <dbReference type="NCBI Taxonomy" id="849756"/>
    <lineage>
        <taxon>Bacteria</taxon>
        <taxon>Pseudomonadati</taxon>
        <taxon>Bacteroidota</taxon>
        <taxon>Cytophagia</taxon>
        <taxon>Cytophagales</taxon>
        <taxon>Cyclobacteriaceae</taxon>
        <taxon>Mongoliitalea</taxon>
    </lineage>
</organism>
<dbReference type="Pfam" id="PF12704">
    <property type="entry name" value="MacB_PCD"/>
    <property type="match status" value="1"/>
</dbReference>
<name>A0A8J3CVW5_9BACT</name>
<evidence type="ECO:0000256" key="3">
    <source>
        <dbReference type="ARBA" id="ARBA00022692"/>
    </source>
</evidence>
<evidence type="ECO:0000256" key="1">
    <source>
        <dbReference type="ARBA" id="ARBA00004651"/>
    </source>
</evidence>
<keyword evidence="3 7" id="KW-0812">Transmembrane</keyword>
<dbReference type="Proteomes" id="UP000642809">
    <property type="component" value="Unassembled WGS sequence"/>
</dbReference>
<dbReference type="GO" id="GO:0005886">
    <property type="term" value="C:plasma membrane"/>
    <property type="evidence" value="ECO:0007669"/>
    <property type="project" value="UniProtKB-SubCell"/>
</dbReference>
<evidence type="ECO:0000259" key="9">
    <source>
        <dbReference type="Pfam" id="PF12704"/>
    </source>
</evidence>
<keyword evidence="4 7" id="KW-1133">Transmembrane helix</keyword>
<gene>
    <name evidence="10" type="ORF">GCM10008106_12960</name>
</gene>
<feature type="domain" description="ABC3 transporter permease C-terminal" evidence="8">
    <location>
        <begin position="282"/>
        <end position="393"/>
    </location>
</feature>
<dbReference type="InterPro" id="IPR025857">
    <property type="entry name" value="MacB_PCD"/>
</dbReference>
<keyword evidence="2" id="KW-1003">Cell membrane</keyword>
<feature type="transmembrane region" description="Helical" evidence="7">
    <location>
        <begin position="366"/>
        <end position="389"/>
    </location>
</feature>
<evidence type="ECO:0000259" key="8">
    <source>
        <dbReference type="Pfam" id="PF02687"/>
    </source>
</evidence>
<feature type="domain" description="MacB-like periplasmic core" evidence="9">
    <location>
        <begin position="11"/>
        <end position="224"/>
    </location>
</feature>
<dbReference type="AlphaFoldDB" id="A0A8J3CVW5"/>
<dbReference type="EMBL" id="BMYF01000006">
    <property type="protein sequence ID" value="GHB33369.1"/>
    <property type="molecule type" value="Genomic_DNA"/>
</dbReference>
<evidence type="ECO:0000313" key="11">
    <source>
        <dbReference type="Proteomes" id="UP000642809"/>
    </source>
</evidence>
<feature type="transmembrane region" description="Helical" evidence="7">
    <location>
        <begin position="321"/>
        <end position="354"/>
    </location>
</feature>
<dbReference type="Pfam" id="PF02687">
    <property type="entry name" value="FtsX"/>
    <property type="match status" value="1"/>
</dbReference>
<keyword evidence="5 7" id="KW-0472">Membrane</keyword>
<evidence type="ECO:0000256" key="5">
    <source>
        <dbReference type="ARBA" id="ARBA00023136"/>
    </source>
</evidence>
<evidence type="ECO:0000256" key="6">
    <source>
        <dbReference type="ARBA" id="ARBA00038076"/>
    </source>
</evidence>
<evidence type="ECO:0000256" key="2">
    <source>
        <dbReference type="ARBA" id="ARBA00022475"/>
    </source>
</evidence>
<dbReference type="InterPro" id="IPR003838">
    <property type="entry name" value="ABC3_permease_C"/>
</dbReference>
<protein>
    <submittedName>
        <fullName evidence="10">ABC transporter permease</fullName>
    </submittedName>
</protein>
<reference evidence="10" key="2">
    <citation type="submission" date="2020-09" db="EMBL/GenBank/DDBJ databases">
        <authorList>
            <person name="Sun Q."/>
            <person name="Kim S."/>
        </authorList>
    </citation>
    <scope>NUCLEOTIDE SEQUENCE</scope>
    <source>
        <strain evidence="10">KCTC 23224</strain>
    </source>
</reference>
<feature type="transmembrane region" description="Helical" evidence="7">
    <location>
        <begin position="12"/>
        <end position="32"/>
    </location>
</feature>
<accession>A0A8J3CVW5</accession>
<keyword evidence="11" id="KW-1185">Reference proteome</keyword>
<dbReference type="InterPro" id="IPR050250">
    <property type="entry name" value="Macrolide_Exporter_MacB"/>
</dbReference>
<feature type="transmembrane region" description="Helical" evidence="7">
    <location>
        <begin position="279"/>
        <end position="300"/>
    </location>
</feature>